<dbReference type="PROSITE" id="PS50893">
    <property type="entry name" value="ABC_TRANSPORTER_2"/>
    <property type="match status" value="1"/>
</dbReference>
<reference evidence="6 7" key="1">
    <citation type="journal article" date="2016" name="Front. Microbiol.">
        <title>Comprehensive Phylogenetic Analysis of Bovine Non-aureus Staphylococci Species Based on Whole-Genome Sequencing.</title>
        <authorList>
            <person name="Naushad S."/>
            <person name="Barkema H.W."/>
            <person name="Luby C."/>
            <person name="Condas L.A."/>
            <person name="Nobrega D.B."/>
            <person name="Carson D.A."/>
            <person name="De Buck J."/>
        </authorList>
    </citation>
    <scope>NUCLEOTIDE SEQUENCE [LARGE SCALE GENOMIC DNA]</scope>
    <source>
        <strain evidence="4 6">SNUC 1409</strain>
        <strain evidence="5 7">SNUC 4143</strain>
    </source>
</reference>
<dbReference type="Pfam" id="PF00005">
    <property type="entry name" value="ABC_tran"/>
    <property type="match status" value="1"/>
</dbReference>
<dbReference type="EMBL" id="PYZH01000025">
    <property type="protein sequence ID" value="PTF15803.1"/>
    <property type="molecule type" value="Genomic_DNA"/>
</dbReference>
<reference evidence="4" key="3">
    <citation type="submission" date="2018-03" db="EMBL/GenBank/DDBJ databases">
        <authorList>
            <person name="Naushad S."/>
        </authorList>
    </citation>
    <scope>NUCLEOTIDE SEQUENCE</scope>
    <source>
        <strain evidence="4">SNUC 1409</strain>
    </source>
</reference>
<evidence type="ECO:0000256" key="2">
    <source>
        <dbReference type="ARBA" id="ARBA00022840"/>
    </source>
</evidence>
<sequence length="211" mass="24080">MLQIKQLNKAFSEKEIFKNFNLEINKHENLIISGVSGSGKSTLAQIMAGLDDNYQGIVSYNDLTLGKVSRHEWMKRIQYVPQYNAMTLDPRKTVKWTLQQPLKNFNISSNEHETRLNDVLSQCKLDRELLNKKVGTLSGGQFQRLWIAKALLVNPDILILDEATTNLDVINEEMIIQMLGELKDLQLIIITHDPYLLHSLPGKKLTIGQSH</sequence>
<dbReference type="AlphaFoldDB" id="A0A2K4DUJ7"/>
<keyword evidence="2" id="KW-0067">ATP-binding</keyword>
<dbReference type="Gene3D" id="3.40.50.300">
    <property type="entry name" value="P-loop containing nucleotide triphosphate hydrolases"/>
    <property type="match status" value="1"/>
</dbReference>
<keyword evidence="6" id="KW-1185">Reference proteome</keyword>
<protein>
    <submittedName>
        <fullName evidence="5">NAD+ synthetase</fullName>
    </submittedName>
</protein>
<organism evidence="5 7">
    <name type="scientific">Staphylococcus devriesei</name>
    <dbReference type="NCBI Taxonomy" id="586733"/>
    <lineage>
        <taxon>Bacteria</taxon>
        <taxon>Bacillati</taxon>
        <taxon>Bacillota</taxon>
        <taxon>Bacilli</taxon>
        <taxon>Bacillales</taxon>
        <taxon>Staphylococcaceae</taxon>
        <taxon>Staphylococcus</taxon>
    </lineage>
</organism>
<accession>A0A2K4DUJ7</accession>
<dbReference type="GO" id="GO:0005886">
    <property type="term" value="C:plasma membrane"/>
    <property type="evidence" value="ECO:0007669"/>
    <property type="project" value="TreeGrafter"/>
</dbReference>
<dbReference type="PROSITE" id="PS00211">
    <property type="entry name" value="ABC_TRANSPORTER_1"/>
    <property type="match status" value="1"/>
</dbReference>
<dbReference type="InterPro" id="IPR003593">
    <property type="entry name" value="AAA+_ATPase"/>
</dbReference>
<dbReference type="GO" id="GO:0016887">
    <property type="term" value="F:ATP hydrolysis activity"/>
    <property type="evidence" value="ECO:0007669"/>
    <property type="project" value="InterPro"/>
</dbReference>
<keyword evidence="1" id="KW-0547">Nucleotide-binding</keyword>
<dbReference type="SMART" id="SM00382">
    <property type="entry name" value="AAA"/>
    <property type="match status" value="1"/>
</dbReference>
<dbReference type="InterPro" id="IPR015854">
    <property type="entry name" value="ABC_transpr_LolD-like"/>
</dbReference>
<proteinExistence type="predicted"/>
<name>A0A2K4DUJ7_9STAP</name>
<dbReference type="InterPro" id="IPR003439">
    <property type="entry name" value="ABC_transporter-like_ATP-bd"/>
</dbReference>
<dbReference type="GO" id="GO:0005524">
    <property type="term" value="F:ATP binding"/>
    <property type="evidence" value="ECO:0007669"/>
    <property type="project" value="UniProtKB-KW"/>
</dbReference>
<dbReference type="RefSeq" id="WP_103165560.1">
    <property type="nucleotide sequence ID" value="NZ_JAHCOY010000002.1"/>
</dbReference>
<evidence type="ECO:0000313" key="6">
    <source>
        <dbReference type="Proteomes" id="UP000242088"/>
    </source>
</evidence>
<gene>
    <name evidence="4" type="ORF">BUY47_08355</name>
    <name evidence="5" type="ORF">BUY48_05555</name>
</gene>
<reference evidence="5" key="2">
    <citation type="submission" date="2018-03" db="EMBL/GenBank/DDBJ databases">
        <authorList>
            <person name="Keele B.F."/>
        </authorList>
    </citation>
    <scope>NUCLEOTIDE SEQUENCE</scope>
    <source>
        <strain evidence="5">SNUC 4143</strain>
    </source>
</reference>
<evidence type="ECO:0000256" key="1">
    <source>
        <dbReference type="ARBA" id="ARBA00022741"/>
    </source>
</evidence>
<dbReference type="PANTHER" id="PTHR24220:SF86">
    <property type="entry name" value="ABC TRANSPORTER ABCH.1"/>
    <property type="match status" value="1"/>
</dbReference>
<dbReference type="GeneID" id="48886888"/>
<evidence type="ECO:0000259" key="3">
    <source>
        <dbReference type="PROSITE" id="PS50893"/>
    </source>
</evidence>
<dbReference type="EMBL" id="PYZI01000009">
    <property type="protein sequence ID" value="PTF13639.1"/>
    <property type="molecule type" value="Genomic_DNA"/>
</dbReference>
<dbReference type="InterPro" id="IPR017871">
    <property type="entry name" value="ABC_transporter-like_CS"/>
</dbReference>
<dbReference type="GO" id="GO:0022857">
    <property type="term" value="F:transmembrane transporter activity"/>
    <property type="evidence" value="ECO:0007669"/>
    <property type="project" value="TreeGrafter"/>
</dbReference>
<dbReference type="Proteomes" id="UP000242088">
    <property type="component" value="Unassembled WGS sequence"/>
</dbReference>
<feature type="domain" description="ABC transporter" evidence="3">
    <location>
        <begin position="2"/>
        <end position="210"/>
    </location>
</feature>
<comment type="caution">
    <text evidence="5">The sequence shown here is derived from an EMBL/GenBank/DDBJ whole genome shotgun (WGS) entry which is preliminary data.</text>
</comment>
<evidence type="ECO:0000313" key="4">
    <source>
        <dbReference type="EMBL" id="PTF13639.1"/>
    </source>
</evidence>
<evidence type="ECO:0000313" key="5">
    <source>
        <dbReference type="EMBL" id="PTF15803.1"/>
    </source>
</evidence>
<evidence type="ECO:0000313" key="7">
    <source>
        <dbReference type="Proteomes" id="UP000243350"/>
    </source>
</evidence>
<dbReference type="Proteomes" id="UP000243350">
    <property type="component" value="Unassembled WGS sequence"/>
</dbReference>
<dbReference type="SUPFAM" id="SSF52540">
    <property type="entry name" value="P-loop containing nucleoside triphosphate hydrolases"/>
    <property type="match status" value="1"/>
</dbReference>
<dbReference type="PANTHER" id="PTHR24220">
    <property type="entry name" value="IMPORT ATP-BINDING PROTEIN"/>
    <property type="match status" value="1"/>
</dbReference>
<dbReference type="OrthoDB" id="9802264at2"/>
<dbReference type="InterPro" id="IPR027417">
    <property type="entry name" value="P-loop_NTPase"/>
</dbReference>